<dbReference type="Proteomes" id="UP000240653">
    <property type="component" value="Unassembled WGS sequence"/>
</dbReference>
<accession>A0A2P7SDI1</accession>
<proteinExistence type="predicted"/>
<dbReference type="AlphaFoldDB" id="A0A2P7SDI1"/>
<evidence type="ECO:0000313" key="2">
    <source>
        <dbReference type="Proteomes" id="UP000240653"/>
    </source>
</evidence>
<organism evidence="1 2">
    <name type="scientific">Pseudaminobacter soli</name>
    <name type="common">ex Li et al. 2025</name>
    <dbReference type="NCBI Taxonomy" id="1295366"/>
    <lineage>
        <taxon>Bacteria</taxon>
        <taxon>Pseudomonadati</taxon>
        <taxon>Pseudomonadota</taxon>
        <taxon>Alphaproteobacteria</taxon>
        <taxon>Hyphomicrobiales</taxon>
        <taxon>Phyllobacteriaceae</taxon>
        <taxon>Pseudaminobacter</taxon>
    </lineage>
</organism>
<name>A0A2P7SDI1_9HYPH</name>
<reference evidence="1 2" key="1">
    <citation type="submission" date="2018-03" db="EMBL/GenBank/DDBJ databases">
        <title>The draft genome of Mesorhizobium soli JCM 19897.</title>
        <authorList>
            <person name="Li L."/>
            <person name="Liu L."/>
            <person name="Liang L."/>
            <person name="Wang T."/>
            <person name="Zhang X."/>
        </authorList>
    </citation>
    <scope>NUCLEOTIDE SEQUENCE [LARGE SCALE GENOMIC DNA]</scope>
    <source>
        <strain evidence="1 2">JCM 19897</strain>
    </source>
</reference>
<dbReference type="RefSeq" id="WP_106724746.1">
    <property type="nucleotide sequence ID" value="NZ_PXYL01000006.1"/>
</dbReference>
<keyword evidence="2" id="KW-1185">Reference proteome</keyword>
<dbReference type="EMBL" id="PXYL01000006">
    <property type="protein sequence ID" value="PSJ60415.1"/>
    <property type="molecule type" value="Genomic_DNA"/>
</dbReference>
<sequence length="60" mass="6821">MIDEVRANFERLLDEARHDAQYIIAPKGKYKLTYQSSAKVSLDEILDAEGPLTPDDIKDI</sequence>
<comment type="caution">
    <text evidence="1">The sequence shown here is derived from an EMBL/GenBank/DDBJ whole genome shotgun (WGS) entry which is preliminary data.</text>
</comment>
<evidence type="ECO:0000313" key="1">
    <source>
        <dbReference type="EMBL" id="PSJ60415.1"/>
    </source>
</evidence>
<gene>
    <name evidence="1" type="ORF">C7I85_14855</name>
</gene>
<protein>
    <submittedName>
        <fullName evidence="1">Uncharacterized protein</fullName>
    </submittedName>
</protein>